<keyword evidence="9" id="KW-0325">Glycoprotein</keyword>
<keyword evidence="14" id="KW-1185">Reference proteome</keyword>
<evidence type="ECO:0000256" key="5">
    <source>
        <dbReference type="ARBA" id="ARBA00022989"/>
    </source>
</evidence>
<evidence type="ECO:0000256" key="12">
    <source>
        <dbReference type="SAM" id="SignalP"/>
    </source>
</evidence>
<evidence type="ECO:0000256" key="6">
    <source>
        <dbReference type="ARBA" id="ARBA00023130"/>
    </source>
</evidence>
<evidence type="ECO:0000313" key="14">
    <source>
        <dbReference type="Proteomes" id="UP000694850"/>
    </source>
</evidence>
<reference evidence="15" key="1">
    <citation type="submission" date="2025-08" db="UniProtKB">
        <authorList>
            <consortium name="RefSeq"/>
        </authorList>
    </citation>
    <scope>IDENTIFICATION</scope>
</reference>
<dbReference type="GO" id="GO:0015026">
    <property type="term" value="F:coreceptor activity"/>
    <property type="evidence" value="ECO:0007669"/>
    <property type="project" value="InterPro"/>
</dbReference>
<dbReference type="GeneID" id="103208396"/>
<dbReference type="FunFam" id="2.60.40.10:FF:000645">
    <property type="entry name" value="T-cell surface glycoprotein CD8 beta chain"/>
    <property type="match status" value="1"/>
</dbReference>
<evidence type="ECO:0000256" key="1">
    <source>
        <dbReference type="ARBA" id="ARBA00004479"/>
    </source>
</evidence>
<dbReference type="CTD" id="926"/>
<organism evidence="14 15">
    <name type="scientific">Orycteropus afer afer</name>
    <dbReference type="NCBI Taxonomy" id="1230840"/>
    <lineage>
        <taxon>Eukaryota</taxon>
        <taxon>Metazoa</taxon>
        <taxon>Chordata</taxon>
        <taxon>Craniata</taxon>
        <taxon>Vertebrata</taxon>
        <taxon>Euteleostomi</taxon>
        <taxon>Mammalia</taxon>
        <taxon>Eutheria</taxon>
        <taxon>Afrotheria</taxon>
        <taxon>Tubulidentata</taxon>
        <taxon>Orycteropodidae</taxon>
        <taxon>Orycteropus</taxon>
    </lineage>
</organism>
<dbReference type="GO" id="GO:0002250">
    <property type="term" value="P:adaptive immune response"/>
    <property type="evidence" value="ECO:0007669"/>
    <property type="project" value="UniProtKB-KW"/>
</dbReference>
<evidence type="ECO:0000256" key="10">
    <source>
        <dbReference type="ARBA" id="ARBA00023319"/>
    </source>
</evidence>
<name>A0A8B7AWF2_ORYAF</name>
<dbReference type="InterPro" id="IPR013106">
    <property type="entry name" value="Ig_V-set"/>
</dbReference>
<evidence type="ECO:0000256" key="3">
    <source>
        <dbReference type="ARBA" id="ARBA00022729"/>
    </source>
</evidence>
<dbReference type="SUPFAM" id="SSF48726">
    <property type="entry name" value="Immunoglobulin"/>
    <property type="match status" value="1"/>
</dbReference>
<dbReference type="InterPro" id="IPR003599">
    <property type="entry name" value="Ig_sub"/>
</dbReference>
<accession>A0A8B7AWF2</accession>
<evidence type="ECO:0000256" key="2">
    <source>
        <dbReference type="ARBA" id="ARBA00022692"/>
    </source>
</evidence>
<evidence type="ECO:0000256" key="11">
    <source>
        <dbReference type="SAM" id="Phobius"/>
    </source>
</evidence>
<protein>
    <submittedName>
        <fullName evidence="15">T-cell surface glycoprotein CD8 beta chain</fullName>
    </submittedName>
</protein>
<evidence type="ECO:0000256" key="4">
    <source>
        <dbReference type="ARBA" id="ARBA00022859"/>
    </source>
</evidence>
<keyword evidence="10" id="KW-0393">Immunoglobulin domain</keyword>
<evidence type="ECO:0000256" key="8">
    <source>
        <dbReference type="ARBA" id="ARBA00023157"/>
    </source>
</evidence>
<evidence type="ECO:0000256" key="7">
    <source>
        <dbReference type="ARBA" id="ARBA00023136"/>
    </source>
</evidence>
<dbReference type="GO" id="GO:0005886">
    <property type="term" value="C:plasma membrane"/>
    <property type="evidence" value="ECO:0007669"/>
    <property type="project" value="UniProtKB-ARBA"/>
</dbReference>
<keyword evidence="6" id="KW-1064">Adaptive immunity</keyword>
<dbReference type="PANTHER" id="PTHR11292">
    <property type="entry name" value="T-CELL SURFACE GLYCOPROTEIN CD8 BETA CHAIN"/>
    <property type="match status" value="1"/>
</dbReference>
<comment type="subcellular location">
    <subcellularLocation>
        <location evidence="1">Membrane</location>
        <topology evidence="1">Single-pass type I membrane protein</topology>
    </subcellularLocation>
</comment>
<keyword evidence="5 11" id="KW-1133">Transmembrane helix</keyword>
<proteinExistence type="predicted"/>
<dbReference type="RefSeq" id="XP_007952285.1">
    <property type="nucleotide sequence ID" value="XM_007954094.1"/>
</dbReference>
<feature type="chain" id="PRO_5034099955" evidence="12">
    <location>
        <begin position="22"/>
        <end position="207"/>
    </location>
</feature>
<dbReference type="InterPro" id="IPR036179">
    <property type="entry name" value="Ig-like_dom_sf"/>
</dbReference>
<keyword evidence="8" id="KW-1015">Disulfide bond</keyword>
<dbReference type="PROSITE" id="PS50835">
    <property type="entry name" value="IG_LIKE"/>
    <property type="match status" value="1"/>
</dbReference>
<dbReference type="Proteomes" id="UP000694850">
    <property type="component" value="Unplaced"/>
</dbReference>
<dbReference type="InterPro" id="IPR007110">
    <property type="entry name" value="Ig-like_dom"/>
</dbReference>
<dbReference type="InterPro" id="IPR013783">
    <property type="entry name" value="Ig-like_fold"/>
</dbReference>
<dbReference type="PANTHER" id="PTHR11292:SF7">
    <property type="entry name" value="T-CELL SURFACE GLYCOPROTEIN CD8 BETA CHAIN-RELATED"/>
    <property type="match status" value="1"/>
</dbReference>
<evidence type="ECO:0000313" key="15">
    <source>
        <dbReference type="RefSeq" id="XP_007952285.1"/>
    </source>
</evidence>
<dbReference type="Pfam" id="PF07686">
    <property type="entry name" value="V-set"/>
    <property type="match status" value="1"/>
</dbReference>
<keyword evidence="7 11" id="KW-0472">Membrane</keyword>
<dbReference type="GO" id="GO:0009986">
    <property type="term" value="C:cell surface"/>
    <property type="evidence" value="ECO:0007669"/>
    <property type="project" value="TreeGrafter"/>
</dbReference>
<keyword evidence="2 11" id="KW-0812">Transmembrane</keyword>
<keyword evidence="4" id="KW-0391">Immunity</keyword>
<keyword evidence="3 12" id="KW-0732">Signal</keyword>
<feature type="signal peptide" evidence="12">
    <location>
        <begin position="1"/>
        <end position="21"/>
    </location>
</feature>
<evidence type="ECO:0000256" key="9">
    <source>
        <dbReference type="ARBA" id="ARBA00023180"/>
    </source>
</evidence>
<sequence length="207" mass="23324">MQPRLWLLLVAQLSALHSSLALHQTPGSLMVQTHQTAILSCEMKTSRTNMRIYWLRQRQAPSLNSHHEFLALWDPMQRTVYGNNVVQKELTVSQNGPRFTLNLTRVKPSDSGTYFCMVVGNPELTFGKGTQLHVVDVLPTTAQPTKKPTTKKKVRRITNLLTRKGPSCSPITLGLLVAGIVVLLVSLSVAIHLHCLWRRARLRFVKQ</sequence>
<dbReference type="GO" id="GO:0050776">
    <property type="term" value="P:regulation of immune response"/>
    <property type="evidence" value="ECO:0007669"/>
    <property type="project" value="InterPro"/>
</dbReference>
<feature type="transmembrane region" description="Helical" evidence="11">
    <location>
        <begin position="173"/>
        <end position="197"/>
    </location>
</feature>
<dbReference type="GO" id="GO:0042288">
    <property type="term" value="F:MHC class I protein binding"/>
    <property type="evidence" value="ECO:0007669"/>
    <property type="project" value="InterPro"/>
</dbReference>
<dbReference type="SMART" id="SM00409">
    <property type="entry name" value="IG"/>
    <property type="match status" value="1"/>
</dbReference>
<dbReference type="SMART" id="SM00406">
    <property type="entry name" value="IGv"/>
    <property type="match status" value="1"/>
</dbReference>
<dbReference type="CDD" id="cd07700">
    <property type="entry name" value="IgV_CD8_beta"/>
    <property type="match status" value="1"/>
</dbReference>
<dbReference type="OrthoDB" id="9394844at2759"/>
<gene>
    <name evidence="15" type="primary">CD8B</name>
</gene>
<dbReference type="InterPro" id="IPR042414">
    <property type="entry name" value="CD8B"/>
</dbReference>
<dbReference type="AlphaFoldDB" id="A0A8B7AWF2"/>
<feature type="domain" description="Ig-like" evidence="13">
    <location>
        <begin position="3"/>
        <end position="118"/>
    </location>
</feature>
<dbReference type="Gene3D" id="2.60.40.10">
    <property type="entry name" value="Immunoglobulins"/>
    <property type="match status" value="1"/>
</dbReference>
<evidence type="ECO:0000259" key="13">
    <source>
        <dbReference type="PROSITE" id="PS50835"/>
    </source>
</evidence>